<feature type="domain" description="Calcineurin-like phosphoesterase" evidence="2">
    <location>
        <begin position="94"/>
        <end position="189"/>
    </location>
</feature>
<dbReference type="InterPro" id="IPR029052">
    <property type="entry name" value="Metallo-depent_PP-like"/>
</dbReference>
<dbReference type="PANTHER" id="PTHR32440">
    <property type="entry name" value="PHOSPHATASE DCR2-RELATED-RELATED"/>
    <property type="match status" value="1"/>
</dbReference>
<keyword evidence="1" id="KW-1133">Transmembrane helix</keyword>
<proteinExistence type="predicted"/>
<evidence type="ECO:0000313" key="3">
    <source>
        <dbReference type="EMBL" id="KAK0969030.1"/>
    </source>
</evidence>
<comment type="caution">
    <text evidence="3">The sequence shown here is derived from an EMBL/GenBank/DDBJ whole genome shotgun (WGS) entry which is preliminary data.</text>
</comment>
<dbReference type="EMBL" id="JAUJLE010000201">
    <property type="protein sequence ID" value="KAK0969030.1"/>
    <property type="molecule type" value="Genomic_DNA"/>
</dbReference>
<dbReference type="GO" id="GO:0005737">
    <property type="term" value="C:cytoplasm"/>
    <property type="evidence" value="ECO:0007669"/>
    <property type="project" value="TreeGrafter"/>
</dbReference>
<dbReference type="SUPFAM" id="SSF56300">
    <property type="entry name" value="Metallo-dependent phosphatases"/>
    <property type="match status" value="1"/>
</dbReference>
<evidence type="ECO:0000259" key="2">
    <source>
        <dbReference type="Pfam" id="PF00149"/>
    </source>
</evidence>
<keyword evidence="4" id="KW-1185">Reference proteome</keyword>
<reference evidence="3" key="1">
    <citation type="submission" date="2023-06" db="EMBL/GenBank/DDBJ databases">
        <title>Black Yeasts Isolated from many extreme environments.</title>
        <authorList>
            <person name="Coleine C."/>
            <person name="Stajich J.E."/>
            <person name="Selbmann L."/>
        </authorList>
    </citation>
    <scope>NUCLEOTIDE SEQUENCE</scope>
    <source>
        <strain evidence="3">CCFEE 5200</strain>
    </source>
</reference>
<accession>A0AAN6QLQ3</accession>
<dbReference type="PANTHER" id="PTHR32440:SF11">
    <property type="entry name" value="METALLOPHOSPHOESTERASE DOMAIN-CONTAINING PROTEIN"/>
    <property type="match status" value="1"/>
</dbReference>
<dbReference type="Pfam" id="PF00149">
    <property type="entry name" value="Metallophos"/>
    <property type="match status" value="1"/>
</dbReference>
<organism evidence="3 4">
    <name type="scientific">Friedmanniomyces endolithicus</name>
    <dbReference type="NCBI Taxonomy" id="329885"/>
    <lineage>
        <taxon>Eukaryota</taxon>
        <taxon>Fungi</taxon>
        <taxon>Dikarya</taxon>
        <taxon>Ascomycota</taxon>
        <taxon>Pezizomycotina</taxon>
        <taxon>Dothideomycetes</taxon>
        <taxon>Dothideomycetidae</taxon>
        <taxon>Mycosphaerellales</taxon>
        <taxon>Teratosphaeriaceae</taxon>
        <taxon>Friedmanniomyces</taxon>
    </lineage>
</organism>
<feature type="transmembrane region" description="Helical" evidence="1">
    <location>
        <begin position="40"/>
        <end position="62"/>
    </location>
</feature>
<dbReference type="Proteomes" id="UP001175353">
    <property type="component" value="Unassembled WGS sequence"/>
</dbReference>
<dbReference type="CDD" id="cd07383">
    <property type="entry name" value="MPP_Dcr2"/>
    <property type="match status" value="1"/>
</dbReference>
<evidence type="ECO:0000256" key="1">
    <source>
        <dbReference type="SAM" id="Phobius"/>
    </source>
</evidence>
<evidence type="ECO:0000313" key="4">
    <source>
        <dbReference type="Proteomes" id="UP001175353"/>
    </source>
</evidence>
<gene>
    <name evidence="3" type="ORF">LTR91_016487</name>
</gene>
<protein>
    <recommendedName>
        <fullName evidence="2">Calcineurin-like phosphoesterase domain-containing protein</fullName>
    </recommendedName>
</protein>
<dbReference type="Gene3D" id="3.60.21.10">
    <property type="match status" value="1"/>
</dbReference>
<dbReference type="GO" id="GO:0016788">
    <property type="term" value="F:hydrolase activity, acting on ester bonds"/>
    <property type="evidence" value="ECO:0007669"/>
    <property type="project" value="TreeGrafter"/>
</dbReference>
<keyword evidence="1" id="KW-0812">Transmembrane</keyword>
<dbReference type="AlphaFoldDB" id="A0AAN6QLQ3"/>
<sequence>MLPRLLASAEAYQATQNAYEPCAPPGHRSWVRAQAYHLDYIRCSIATMGLTLFATLFAGLALSSPLRRAYGNSSLPPPLRFTSNGTFQISIFEDLHFGENAWDTWGPQQDINSVKVMNEVLDAETQQLVVLNGDLITGENAYLENATVKIDQIVAPLLARGLTWASTYGNHDSQYNLSRHAILAREHRWPRHARTQQMVHGPDAGVSNYYLPVYPSTGNTDEPCLLLWFFDSRGGFHFQQRNASSGAHIGQPDWVDQSVVSWFEATNARLTAQYNRSSIPSLAFVHIPTNASQAAQMGPGIDPRRQPGINDDAPNLAQQAQGWCEDGSNGPECVYGGQDVPFMRALASTKGLMAVFSGHDHGDTWCYKWDEVLPGMEVRGDGGVSRQVLAREAAMMALDGVGEVETWIRLESGDEVGRVGLNATYGVDLYAETPDTMTHCPTCNYSVITNMPGTK</sequence>
<name>A0AAN6QLQ3_9PEZI</name>
<keyword evidence="1" id="KW-0472">Membrane</keyword>
<dbReference type="InterPro" id="IPR004843">
    <property type="entry name" value="Calcineurin-like_PHP"/>
</dbReference>